<feature type="non-terminal residue" evidence="1">
    <location>
        <position position="276"/>
    </location>
</feature>
<gene>
    <name evidence="1" type="ORF">S01H1_30401</name>
</gene>
<protein>
    <submittedName>
        <fullName evidence="1">Uncharacterized protein</fullName>
    </submittedName>
</protein>
<proteinExistence type="predicted"/>
<accession>X0V9T8</accession>
<reference evidence="1" key="1">
    <citation type="journal article" date="2014" name="Front. Microbiol.">
        <title>High frequency of phylogenetically diverse reductive dehalogenase-homologous genes in deep subseafloor sedimentary metagenomes.</title>
        <authorList>
            <person name="Kawai M."/>
            <person name="Futagami T."/>
            <person name="Toyoda A."/>
            <person name="Takaki Y."/>
            <person name="Nishi S."/>
            <person name="Hori S."/>
            <person name="Arai W."/>
            <person name="Tsubouchi T."/>
            <person name="Morono Y."/>
            <person name="Uchiyama I."/>
            <person name="Ito T."/>
            <person name="Fujiyama A."/>
            <person name="Inagaki F."/>
            <person name="Takami H."/>
        </authorList>
    </citation>
    <scope>NUCLEOTIDE SEQUENCE</scope>
    <source>
        <strain evidence="1">Expedition CK06-06</strain>
    </source>
</reference>
<sequence length="276" mass="31124">KLTLPGVGKILRFNTLGNSLIIFASTGVYALNGGLGETFKATGHVLEQLTEQRLISPAAIVTTSDTLYYWTEEGISFLSTGASPGVFDKGSITEGKYEQGYFDIIDGMRDRENARGFLDRANNYIEWSYSHNVSSNRDWGHSYILRFNLKTQAFTTYQFSQDSNQQTINATANNYGDEGSRNEPLYLCNTIVPITTRRVQWHQLNDSDLEDFGGSDYSVYGITWSEHVGAPHLRKQALNLITYFRRTEVNWISAGTFDNLSAANCTVYWDWADHDV</sequence>
<feature type="non-terminal residue" evidence="1">
    <location>
        <position position="1"/>
    </location>
</feature>
<comment type="caution">
    <text evidence="1">The sequence shown here is derived from an EMBL/GenBank/DDBJ whole genome shotgun (WGS) entry which is preliminary data.</text>
</comment>
<evidence type="ECO:0000313" key="1">
    <source>
        <dbReference type="EMBL" id="GAF97385.1"/>
    </source>
</evidence>
<organism evidence="1">
    <name type="scientific">marine sediment metagenome</name>
    <dbReference type="NCBI Taxonomy" id="412755"/>
    <lineage>
        <taxon>unclassified sequences</taxon>
        <taxon>metagenomes</taxon>
        <taxon>ecological metagenomes</taxon>
    </lineage>
</organism>
<dbReference type="AlphaFoldDB" id="X0V9T8"/>
<dbReference type="EMBL" id="BARS01018708">
    <property type="protein sequence ID" value="GAF97385.1"/>
    <property type="molecule type" value="Genomic_DNA"/>
</dbReference>
<name>X0V9T8_9ZZZZ</name>